<protein>
    <recommendedName>
        <fullName evidence="18">Cytochrome c oxidase subunit 2</fullName>
        <ecNumber evidence="18">7.1.1.9</ecNumber>
    </recommendedName>
</protein>
<evidence type="ECO:0000259" key="22">
    <source>
        <dbReference type="PROSITE" id="PS50999"/>
    </source>
</evidence>
<keyword evidence="8" id="KW-1278">Translocase</keyword>
<dbReference type="InterPro" id="IPR001505">
    <property type="entry name" value="Copper_CuA"/>
</dbReference>
<comment type="function">
    <text evidence="14 18">Subunits I and II form the functional core of the enzyme complex. Electrons originating in cytochrome c are transferred via heme a and Cu(A) to the binuclear center formed by heme a3 and Cu(B).</text>
</comment>
<evidence type="ECO:0000256" key="19">
    <source>
        <dbReference type="SAM" id="Phobius"/>
    </source>
</evidence>
<evidence type="ECO:0000256" key="17">
    <source>
        <dbReference type="RuleBase" id="RU000456"/>
    </source>
</evidence>
<feature type="domain" description="Cytochrome oxidase subunit II transmembrane region profile" evidence="22">
    <location>
        <begin position="33"/>
        <end position="128"/>
    </location>
</feature>
<organism evidence="24 25">
    <name type="scientific">Microbulbifer salipaludis</name>
    <dbReference type="NCBI Taxonomy" id="187980"/>
    <lineage>
        <taxon>Bacteria</taxon>
        <taxon>Pseudomonadati</taxon>
        <taxon>Pseudomonadota</taxon>
        <taxon>Gammaproteobacteria</taxon>
        <taxon>Cellvibrionales</taxon>
        <taxon>Microbulbiferaceae</taxon>
        <taxon>Microbulbifer</taxon>
    </lineage>
</organism>
<evidence type="ECO:0000256" key="16">
    <source>
        <dbReference type="PROSITE-ProRule" id="PRU00433"/>
    </source>
</evidence>
<dbReference type="InterPro" id="IPR036257">
    <property type="entry name" value="Cyt_c_oxidase_su2_TM_sf"/>
</dbReference>
<proteinExistence type="inferred from homology"/>
<dbReference type="RefSeq" id="WP_206998245.1">
    <property type="nucleotide sequence ID" value="NZ_JAEKJR010000001.1"/>
</dbReference>
<keyword evidence="7 16" id="KW-0479">Metal-binding</keyword>
<dbReference type="PRINTS" id="PR01166">
    <property type="entry name" value="CYCOXIDASEII"/>
</dbReference>
<keyword evidence="9 17" id="KW-0249">Electron transport</keyword>
<dbReference type="Pfam" id="PF00116">
    <property type="entry name" value="COX2"/>
    <property type="match status" value="1"/>
</dbReference>
<comment type="similarity">
    <text evidence="2 17">Belongs to the cytochrome c oxidase subunit 2 family.</text>
</comment>
<dbReference type="PROSITE" id="PS50857">
    <property type="entry name" value="COX2_CUA"/>
    <property type="match status" value="1"/>
</dbReference>
<evidence type="ECO:0000256" key="3">
    <source>
        <dbReference type="ARBA" id="ARBA00022448"/>
    </source>
</evidence>
<keyword evidence="20" id="KW-0732">Signal</keyword>
<evidence type="ECO:0000256" key="8">
    <source>
        <dbReference type="ARBA" id="ARBA00022967"/>
    </source>
</evidence>
<dbReference type="Pfam" id="PF13442">
    <property type="entry name" value="Cytochrome_CBB3"/>
    <property type="match status" value="1"/>
</dbReference>
<dbReference type="Gene3D" id="1.10.760.10">
    <property type="entry name" value="Cytochrome c-like domain"/>
    <property type="match status" value="1"/>
</dbReference>
<dbReference type="PANTHER" id="PTHR22888:SF9">
    <property type="entry name" value="CYTOCHROME C OXIDASE SUBUNIT 2"/>
    <property type="match status" value="1"/>
</dbReference>
<keyword evidence="4 16" id="KW-0349">Heme</keyword>
<evidence type="ECO:0000256" key="5">
    <source>
        <dbReference type="ARBA" id="ARBA00022660"/>
    </source>
</evidence>
<dbReference type="InterPro" id="IPR009056">
    <property type="entry name" value="Cyt_c-like_dom"/>
</dbReference>
<dbReference type="SUPFAM" id="SSF46626">
    <property type="entry name" value="Cytochrome c"/>
    <property type="match status" value="1"/>
</dbReference>
<dbReference type="SUPFAM" id="SSF49503">
    <property type="entry name" value="Cupredoxins"/>
    <property type="match status" value="1"/>
</dbReference>
<keyword evidence="12 18" id="KW-0186">Copper</keyword>
<dbReference type="InterPro" id="IPR008972">
    <property type="entry name" value="Cupredoxin"/>
</dbReference>
<dbReference type="SUPFAM" id="SSF81464">
    <property type="entry name" value="Cytochrome c oxidase subunit II-like, transmembrane region"/>
    <property type="match status" value="1"/>
</dbReference>
<evidence type="ECO:0000256" key="7">
    <source>
        <dbReference type="ARBA" id="ARBA00022723"/>
    </source>
</evidence>
<evidence type="ECO:0000313" key="24">
    <source>
        <dbReference type="EMBL" id="MBN8429516.1"/>
    </source>
</evidence>
<evidence type="ECO:0000256" key="12">
    <source>
        <dbReference type="ARBA" id="ARBA00023008"/>
    </source>
</evidence>
<evidence type="ECO:0000256" key="15">
    <source>
        <dbReference type="ARBA" id="ARBA00047816"/>
    </source>
</evidence>
<feature type="domain" description="Cytochrome c" evidence="23">
    <location>
        <begin position="286"/>
        <end position="367"/>
    </location>
</feature>
<dbReference type="PROSITE" id="PS00078">
    <property type="entry name" value="COX2"/>
    <property type="match status" value="1"/>
</dbReference>
<comment type="subcellular location">
    <subcellularLocation>
        <location evidence="17">Cell membrane</location>
        <topology evidence="17">Multi-pass membrane protein</topology>
    </subcellularLocation>
    <subcellularLocation>
        <location evidence="1">Membrane</location>
        <topology evidence="1">Multi-pass membrane protein</topology>
    </subcellularLocation>
</comment>
<dbReference type="NCBIfam" id="TIGR02866">
    <property type="entry name" value="CoxB"/>
    <property type="match status" value="1"/>
</dbReference>
<dbReference type="InterPro" id="IPR011759">
    <property type="entry name" value="Cyt_c_oxidase_su2_TM_dom"/>
</dbReference>
<evidence type="ECO:0000256" key="4">
    <source>
        <dbReference type="ARBA" id="ARBA00022617"/>
    </source>
</evidence>
<keyword evidence="6 17" id="KW-0812">Transmembrane</keyword>
<evidence type="ECO:0000256" key="6">
    <source>
        <dbReference type="ARBA" id="ARBA00022692"/>
    </source>
</evidence>
<comment type="caution">
    <text evidence="24">The sequence shown here is derived from an EMBL/GenBank/DDBJ whole genome shotgun (WGS) entry which is preliminary data.</text>
</comment>
<evidence type="ECO:0000259" key="23">
    <source>
        <dbReference type="PROSITE" id="PS51007"/>
    </source>
</evidence>
<dbReference type="EMBL" id="JAEKJR010000001">
    <property type="protein sequence ID" value="MBN8429516.1"/>
    <property type="molecule type" value="Genomic_DNA"/>
</dbReference>
<evidence type="ECO:0000256" key="1">
    <source>
        <dbReference type="ARBA" id="ARBA00004141"/>
    </source>
</evidence>
<keyword evidence="13 19" id="KW-0472">Membrane</keyword>
<evidence type="ECO:0000256" key="9">
    <source>
        <dbReference type="ARBA" id="ARBA00022982"/>
    </source>
</evidence>
<dbReference type="InterPro" id="IPR014222">
    <property type="entry name" value="Cyt_c_oxidase_su2"/>
</dbReference>
<dbReference type="Gene3D" id="1.10.287.90">
    <property type="match status" value="1"/>
</dbReference>
<reference evidence="24 25" key="1">
    <citation type="submission" date="2020-12" db="EMBL/GenBank/DDBJ databases">
        <title>Oil enriched cultivation method for isolating marine PHA-producing bacteria.</title>
        <authorList>
            <person name="Zheng W."/>
            <person name="Yu S."/>
            <person name="Huang Y."/>
        </authorList>
    </citation>
    <scope>NUCLEOTIDE SEQUENCE [LARGE SCALE GENOMIC DNA]</scope>
    <source>
        <strain evidence="24 25">SN0-2</strain>
    </source>
</reference>
<feature type="domain" description="Cytochrome oxidase subunit II copper A binding" evidence="21">
    <location>
        <begin position="129"/>
        <end position="266"/>
    </location>
</feature>
<dbReference type="PROSITE" id="PS51007">
    <property type="entry name" value="CYTC"/>
    <property type="match status" value="1"/>
</dbReference>
<dbReference type="Gene3D" id="2.60.40.420">
    <property type="entry name" value="Cupredoxins - blue copper proteins"/>
    <property type="match status" value="1"/>
</dbReference>
<keyword evidence="3 17" id="KW-0813">Transport</keyword>
<evidence type="ECO:0000259" key="21">
    <source>
        <dbReference type="PROSITE" id="PS50857"/>
    </source>
</evidence>
<evidence type="ECO:0000256" key="10">
    <source>
        <dbReference type="ARBA" id="ARBA00022989"/>
    </source>
</evidence>
<feature type="transmembrane region" description="Helical" evidence="19">
    <location>
        <begin position="58"/>
        <end position="79"/>
    </location>
</feature>
<dbReference type="InterPro" id="IPR036909">
    <property type="entry name" value="Cyt_c-like_dom_sf"/>
</dbReference>
<keyword evidence="25" id="KW-1185">Reference proteome</keyword>
<evidence type="ECO:0000256" key="20">
    <source>
        <dbReference type="SAM" id="SignalP"/>
    </source>
</evidence>
<dbReference type="Pfam" id="PF02790">
    <property type="entry name" value="COX2_TM"/>
    <property type="match status" value="1"/>
</dbReference>
<evidence type="ECO:0000256" key="13">
    <source>
        <dbReference type="ARBA" id="ARBA00023136"/>
    </source>
</evidence>
<feature type="chain" id="PRO_5047368254" description="Cytochrome c oxidase subunit 2" evidence="20">
    <location>
        <begin position="24"/>
        <end position="386"/>
    </location>
</feature>
<evidence type="ECO:0000256" key="11">
    <source>
        <dbReference type="ARBA" id="ARBA00023004"/>
    </source>
</evidence>
<dbReference type="PROSITE" id="PS50999">
    <property type="entry name" value="COX2_TM"/>
    <property type="match status" value="1"/>
</dbReference>
<feature type="transmembrane region" description="Helical" evidence="19">
    <location>
        <begin position="100"/>
        <end position="118"/>
    </location>
</feature>
<dbReference type="InterPro" id="IPR045187">
    <property type="entry name" value="CcO_II"/>
</dbReference>
<keyword evidence="11 16" id="KW-0408">Iron</keyword>
<gene>
    <name evidence="24" type="primary">coxB</name>
    <name evidence="24" type="ORF">JF535_01505</name>
</gene>
<evidence type="ECO:0000256" key="14">
    <source>
        <dbReference type="ARBA" id="ARBA00024688"/>
    </source>
</evidence>
<evidence type="ECO:0000256" key="2">
    <source>
        <dbReference type="ARBA" id="ARBA00007866"/>
    </source>
</evidence>
<dbReference type="PANTHER" id="PTHR22888">
    <property type="entry name" value="CYTOCHROME C OXIDASE, SUBUNIT II"/>
    <property type="match status" value="1"/>
</dbReference>
<keyword evidence="5 17" id="KW-0679">Respiratory chain</keyword>
<dbReference type="Proteomes" id="UP000664293">
    <property type="component" value="Unassembled WGS sequence"/>
</dbReference>
<sequence>MLMGLKRLFAFLTLTVLAPGALAQEAAEKAQEGVQRWGVNMTQGVTEVSRTTYELHMLIFWICVAIGVVVFSVMFYSMWRHRKSKGYKAAQFHESTLVELAWTIVPTLILVGMAIPATKTLYDIYDTKDADLDIMITGYQWKWKYDYLGSDVSFFSNLATPASQINNQQPKSDNYLLEVDEPMVVPINKKIRFLITANDVIHAWWVPDLAVKKDAIPGFVNESWTRIDEPGIYRGQCAELCGKDHGFMPIVVKAVPEDEYHSWLSKRAEQAALIKELTNKTFTFDELYERGKNVYNRACAACHLPGGQGVPGTFPAIAGSKVATGGMDGHLSMVVNGSPNNPAMQAFGAQLNEVDLAAVITYQRNAFGNNMGDTVQPIDILNFKNK</sequence>
<accession>A0ABS3E2I2</accession>
<keyword evidence="10 19" id="KW-1133">Transmembrane helix</keyword>
<name>A0ABS3E2I2_9GAMM</name>
<dbReference type="EC" id="7.1.1.9" evidence="18"/>
<comment type="cofactor">
    <cofactor evidence="18">
        <name>Cu cation</name>
        <dbReference type="ChEBI" id="CHEBI:23378"/>
    </cofactor>
    <text evidence="18">Binds a copper A center.</text>
</comment>
<evidence type="ECO:0000313" key="25">
    <source>
        <dbReference type="Proteomes" id="UP000664293"/>
    </source>
</evidence>
<dbReference type="InterPro" id="IPR002429">
    <property type="entry name" value="CcO_II-like_C"/>
</dbReference>
<feature type="signal peptide" evidence="20">
    <location>
        <begin position="1"/>
        <end position="23"/>
    </location>
</feature>
<comment type="catalytic activity">
    <reaction evidence="15 18">
        <text>4 Fe(II)-[cytochrome c] + O2 + 8 H(+)(in) = 4 Fe(III)-[cytochrome c] + 2 H2O + 4 H(+)(out)</text>
        <dbReference type="Rhea" id="RHEA:11436"/>
        <dbReference type="Rhea" id="RHEA-COMP:10350"/>
        <dbReference type="Rhea" id="RHEA-COMP:14399"/>
        <dbReference type="ChEBI" id="CHEBI:15377"/>
        <dbReference type="ChEBI" id="CHEBI:15378"/>
        <dbReference type="ChEBI" id="CHEBI:15379"/>
        <dbReference type="ChEBI" id="CHEBI:29033"/>
        <dbReference type="ChEBI" id="CHEBI:29034"/>
        <dbReference type="EC" id="7.1.1.9"/>
    </reaction>
</comment>
<evidence type="ECO:0000256" key="18">
    <source>
        <dbReference type="RuleBase" id="RU004024"/>
    </source>
</evidence>